<accession>A0A1G4BCS1</accession>
<organism evidence="2 3">
    <name type="scientific">Colletotrichum orchidophilum</name>
    <dbReference type="NCBI Taxonomy" id="1209926"/>
    <lineage>
        <taxon>Eukaryota</taxon>
        <taxon>Fungi</taxon>
        <taxon>Dikarya</taxon>
        <taxon>Ascomycota</taxon>
        <taxon>Pezizomycotina</taxon>
        <taxon>Sordariomycetes</taxon>
        <taxon>Hypocreomycetidae</taxon>
        <taxon>Glomerellales</taxon>
        <taxon>Glomerellaceae</taxon>
        <taxon>Colletotrichum</taxon>
    </lineage>
</organism>
<dbReference type="RefSeq" id="XP_022476295.1">
    <property type="nucleotide sequence ID" value="XM_022617281.1"/>
</dbReference>
<keyword evidence="3" id="KW-1185">Reference proteome</keyword>
<evidence type="ECO:0000256" key="1">
    <source>
        <dbReference type="SAM" id="MobiDB-lite"/>
    </source>
</evidence>
<reference evidence="2 3" key="1">
    <citation type="submission" date="2016-09" db="EMBL/GenBank/DDBJ databases">
        <authorList>
            <person name="Capua I."/>
            <person name="De Benedictis P."/>
            <person name="Joannis T."/>
            <person name="Lombin L.H."/>
            <person name="Cattoli G."/>
        </authorList>
    </citation>
    <scope>NUCLEOTIDE SEQUENCE [LARGE SCALE GENOMIC DNA]</scope>
    <source>
        <strain evidence="2 3">IMI 309357</strain>
    </source>
</reference>
<feature type="region of interest" description="Disordered" evidence="1">
    <location>
        <begin position="1"/>
        <end position="108"/>
    </location>
</feature>
<dbReference type="GeneID" id="34558791"/>
<gene>
    <name evidence="2" type="ORF">CORC01_05639</name>
</gene>
<sequence length="289" mass="31128">MVEQNLLDTEIAQAQPQGKEKEGTCRDEQYRSSTPLQAQGSSPKSQVSSVFSSTRSTSSNWSSMSVGAINTPEFRRSPAPTPKLWTSAKEPQGNSTQCPPVTPSPLIRRSAAPSLSDYTHTLRSLSFDAHPSAHHRDGITSEGHSSGHAAVTADLVNGSDYRLSDDYTSLENRQYYPMGARSPAWSLLTASPVAPLPTIAEVPDEHVCRPPDPFPRGHSTAARAFNEGVVCEAESRRHNQNGKILDQESEAAESAIAEDVKLEPLLGGVQSCLGLLVRKQLSTLVISLA</sequence>
<feature type="compositionally biased region" description="Polar residues" evidence="1">
    <location>
        <begin position="31"/>
        <end position="40"/>
    </location>
</feature>
<name>A0A1G4BCS1_9PEZI</name>
<protein>
    <submittedName>
        <fullName evidence="2">Uncharacterized protein</fullName>
    </submittedName>
</protein>
<dbReference type="EMBL" id="MJBS01000039">
    <property type="protein sequence ID" value="OHE99146.1"/>
    <property type="molecule type" value="Genomic_DNA"/>
</dbReference>
<evidence type="ECO:0000313" key="2">
    <source>
        <dbReference type="EMBL" id="OHE99146.1"/>
    </source>
</evidence>
<comment type="caution">
    <text evidence="2">The sequence shown here is derived from an EMBL/GenBank/DDBJ whole genome shotgun (WGS) entry which is preliminary data.</text>
</comment>
<dbReference type="Proteomes" id="UP000176998">
    <property type="component" value="Unassembled WGS sequence"/>
</dbReference>
<proteinExistence type="predicted"/>
<feature type="compositionally biased region" description="Basic and acidic residues" evidence="1">
    <location>
        <begin position="18"/>
        <end position="30"/>
    </location>
</feature>
<dbReference type="AlphaFoldDB" id="A0A1G4BCS1"/>
<feature type="compositionally biased region" description="Low complexity" evidence="1">
    <location>
        <begin position="41"/>
        <end position="66"/>
    </location>
</feature>
<evidence type="ECO:0000313" key="3">
    <source>
        <dbReference type="Proteomes" id="UP000176998"/>
    </source>
</evidence>